<keyword evidence="1" id="KW-0812">Transmembrane</keyword>
<comment type="caution">
    <text evidence="2">The sequence shown here is derived from an EMBL/GenBank/DDBJ whole genome shotgun (WGS) entry which is preliminary data.</text>
</comment>
<keyword evidence="3" id="KW-1185">Reference proteome</keyword>
<dbReference type="Pfam" id="PF11174">
    <property type="entry name" value="DUF2970"/>
    <property type="match status" value="1"/>
</dbReference>
<reference evidence="2 3" key="1">
    <citation type="submission" date="2020-07" db="EMBL/GenBank/DDBJ databases">
        <title>Taxonomic revisions and descriptions of new bacterial species based on genomic comparisons in the high-G+C-content subgroup of the family Alcaligenaceae.</title>
        <authorList>
            <person name="Szabo A."/>
            <person name="Felfoldi T."/>
        </authorList>
    </citation>
    <scope>NUCLEOTIDE SEQUENCE [LARGE SCALE GENOMIC DNA]</scope>
    <source>
        <strain evidence="2 3">DSM 25667</strain>
    </source>
</reference>
<proteinExistence type="predicted"/>
<gene>
    <name evidence="2" type="ORF">H0A62_03955</name>
</gene>
<dbReference type="InterPro" id="IPR021344">
    <property type="entry name" value="DUF2970"/>
</dbReference>
<evidence type="ECO:0000313" key="3">
    <source>
        <dbReference type="Proteomes" id="UP000554144"/>
    </source>
</evidence>
<sequence>MSEDIKQLSQRKLNFFQTLKAVAWGFFGVRKGAGYAEDISKLNPVHLIIAGAIATLFFVVGLVMAARWFIGYFTN</sequence>
<name>A0A853GY90_9BURK</name>
<dbReference type="RefSeq" id="WP_130038044.1">
    <property type="nucleotide sequence ID" value="NZ_JACCEV010000001.1"/>
</dbReference>
<feature type="transmembrane region" description="Helical" evidence="1">
    <location>
        <begin position="47"/>
        <end position="70"/>
    </location>
</feature>
<dbReference type="OrthoDB" id="8657357at2"/>
<dbReference type="Proteomes" id="UP000554144">
    <property type="component" value="Unassembled WGS sequence"/>
</dbReference>
<evidence type="ECO:0000313" key="2">
    <source>
        <dbReference type="EMBL" id="NYT84750.1"/>
    </source>
</evidence>
<dbReference type="AlphaFoldDB" id="A0A853GY90"/>
<accession>A0A853GY90</accession>
<organism evidence="2 3">
    <name type="scientific">Pollutimonas harenae</name>
    <dbReference type="NCBI Taxonomy" id="657015"/>
    <lineage>
        <taxon>Bacteria</taxon>
        <taxon>Pseudomonadati</taxon>
        <taxon>Pseudomonadota</taxon>
        <taxon>Betaproteobacteria</taxon>
        <taxon>Burkholderiales</taxon>
        <taxon>Alcaligenaceae</taxon>
        <taxon>Pollutimonas</taxon>
    </lineage>
</organism>
<dbReference type="EMBL" id="JACCEV010000001">
    <property type="protein sequence ID" value="NYT84750.1"/>
    <property type="molecule type" value="Genomic_DNA"/>
</dbReference>
<evidence type="ECO:0000256" key="1">
    <source>
        <dbReference type="SAM" id="Phobius"/>
    </source>
</evidence>
<keyword evidence="1" id="KW-0472">Membrane</keyword>
<keyword evidence="1" id="KW-1133">Transmembrane helix</keyword>
<protein>
    <submittedName>
        <fullName evidence="2">DUF2970 domain-containing protein</fullName>
    </submittedName>
</protein>